<dbReference type="GO" id="GO:0003677">
    <property type="term" value="F:DNA binding"/>
    <property type="evidence" value="ECO:0007669"/>
    <property type="project" value="UniProtKB-KW"/>
</dbReference>
<evidence type="ECO:0000256" key="6">
    <source>
        <dbReference type="ARBA" id="ARBA00023125"/>
    </source>
</evidence>
<evidence type="ECO:0000313" key="11">
    <source>
        <dbReference type="Proteomes" id="UP000244552"/>
    </source>
</evidence>
<dbReference type="InterPro" id="IPR051537">
    <property type="entry name" value="DNA_Adenine_Mtase"/>
</dbReference>
<dbReference type="Gene3D" id="3.90.220.20">
    <property type="entry name" value="DNA methylase specificity domains"/>
    <property type="match status" value="1"/>
</dbReference>
<dbReference type="Gene3D" id="3.40.50.150">
    <property type="entry name" value="Vaccinia Virus protein VP39"/>
    <property type="match status" value="1"/>
</dbReference>
<evidence type="ECO:0000313" key="10">
    <source>
        <dbReference type="EMBL" id="PTR95067.1"/>
    </source>
</evidence>
<reference evidence="10 11" key="1">
    <citation type="journal article" date="2018" name="Genome Announc.">
        <title>Fifty-Six Draft Genome Sequences of 10 Lactobacillus Species from 22 Commercial Dietary Supplements.</title>
        <authorList>
            <person name="Gangiredla J."/>
            <person name="Barnaba T.J."/>
            <person name="Mammel M.K."/>
            <person name="Lacher D.W."/>
            <person name="Elkins C.A."/>
            <person name="Lampel K.A."/>
            <person name="Whitehouse C.A."/>
            <person name="Tartera C."/>
        </authorList>
    </citation>
    <scope>NUCLEOTIDE SEQUENCE [LARGE SCALE GENOMIC DNA]</scope>
    <source>
        <strain evidence="10 11">DS11_12</strain>
    </source>
</reference>
<keyword evidence="4" id="KW-0949">S-adenosyl-L-methionine</keyword>
<dbReference type="PANTHER" id="PTHR42933:SF1">
    <property type="entry name" value="SITE-SPECIFIC DNA-METHYLTRANSFERASE (ADENINE-SPECIFIC)"/>
    <property type="match status" value="1"/>
</dbReference>
<keyword evidence="2" id="KW-0489">Methyltransferase</keyword>
<evidence type="ECO:0000256" key="5">
    <source>
        <dbReference type="ARBA" id="ARBA00022747"/>
    </source>
</evidence>
<dbReference type="InterPro" id="IPR029063">
    <property type="entry name" value="SAM-dependent_MTases_sf"/>
</dbReference>
<dbReference type="GO" id="GO:0009007">
    <property type="term" value="F:site-specific DNA-methyltransferase (adenine-specific) activity"/>
    <property type="evidence" value="ECO:0007669"/>
    <property type="project" value="UniProtKB-EC"/>
</dbReference>
<protein>
    <recommendedName>
        <fullName evidence="1">site-specific DNA-methyltransferase (adenine-specific)</fullName>
        <ecNumber evidence="1">2.1.1.72</ecNumber>
    </recommendedName>
</protein>
<gene>
    <name evidence="10" type="ORF">DBP89_07395</name>
</gene>
<dbReference type="GO" id="GO:0004519">
    <property type="term" value="F:endonuclease activity"/>
    <property type="evidence" value="ECO:0007669"/>
    <property type="project" value="UniProtKB-KW"/>
</dbReference>
<dbReference type="RefSeq" id="WP_003699143.1">
    <property type="nucleotide sequence ID" value="NZ_CBCRTQ010000019.1"/>
</dbReference>
<evidence type="ECO:0000256" key="8">
    <source>
        <dbReference type="SAM" id="Coils"/>
    </source>
</evidence>
<accession>A0ABD6XHP0</accession>
<keyword evidence="6" id="KW-0238">DNA-binding</keyword>
<organism evidence="10 11">
    <name type="scientific">Ligilactobacillus salivarius</name>
    <dbReference type="NCBI Taxonomy" id="1624"/>
    <lineage>
        <taxon>Bacteria</taxon>
        <taxon>Bacillati</taxon>
        <taxon>Bacillota</taxon>
        <taxon>Bacilli</taxon>
        <taxon>Lactobacillales</taxon>
        <taxon>Lactobacillaceae</taxon>
        <taxon>Ligilactobacillus</taxon>
    </lineage>
</organism>
<dbReference type="SUPFAM" id="SSF53335">
    <property type="entry name" value="S-adenosyl-L-methionine-dependent methyltransferases"/>
    <property type="match status" value="1"/>
</dbReference>
<dbReference type="Proteomes" id="UP000244552">
    <property type="component" value="Unassembled WGS sequence"/>
</dbReference>
<keyword evidence="8" id="KW-0175">Coiled coil</keyword>
<dbReference type="GO" id="GO:0009307">
    <property type="term" value="P:DNA restriction-modification system"/>
    <property type="evidence" value="ECO:0007669"/>
    <property type="project" value="UniProtKB-KW"/>
</dbReference>
<keyword evidence="5" id="KW-0680">Restriction system</keyword>
<keyword evidence="3" id="KW-0808">Transferase</keyword>
<dbReference type="EMBL" id="QAGV01000008">
    <property type="protein sequence ID" value="PTR95067.1"/>
    <property type="molecule type" value="Genomic_DNA"/>
</dbReference>
<dbReference type="GO" id="GO:0032259">
    <property type="term" value="P:methylation"/>
    <property type="evidence" value="ECO:0007669"/>
    <property type="project" value="UniProtKB-KW"/>
</dbReference>
<evidence type="ECO:0000256" key="4">
    <source>
        <dbReference type="ARBA" id="ARBA00022691"/>
    </source>
</evidence>
<keyword evidence="10" id="KW-0378">Hydrolase</keyword>
<dbReference type="InterPro" id="IPR044946">
    <property type="entry name" value="Restrct_endonuc_typeI_TRD_sf"/>
</dbReference>
<dbReference type="Pfam" id="PF02384">
    <property type="entry name" value="N6_Mtase"/>
    <property type="match status" value="1"/>
</dbReference>
<comment type="caution">
    <text evidence="10">The sequence shown here is derived from an EMBL/GenBank/DDBJ whole genome shotgun (WGS) entry which is preliminary data.</text>
</comment>
<proteinExistence type="predicted"/>
<keyword evidence="10" id="KW-0540">Nuclease</keyword>
<name>A0ABD6XHP0_9LACO</name>
<dbReference type="SUPFAM" id="SSF116734">
    <property type="entry name" value="DNA methylase specificity domain"/>
    <property type="match status" value="1"/>
</dbReference>
<comment type="catalytic activity">
    <reaction evidence="7">
        <text>a 2'-deoxyadenosine in DNA + S-adenosyl-L-methionine = an N(6)-methyl-2'-deoxyadenosine in DNA + S-adenosyl-L-homocysteine + H(+)</text>
        <dbReference type="Rhea" id="RHEA:15197"/>
        <dbReference type="Rhea" id="RHEA-COMP:12418"/>
        <dbReference type="Rhea" id="RHEA-COMP:12419"/>
        <dbReference type="ChEBI" id="CHEBI:15378"/>
        <dbReference type="ChEBI" id="CHEBI:57856"/>
        <dbReference type="ChEBI" id="CHEBI:59789"/>
        <dbReference type="ChEBI" id="CHEBI:90615"/>
        <dbReference type="ChEBI" id="CHEBI:90616"/>
        <dbReference type="EC" id="2.1.1.72"/>
    </reaction>
</comment>
<sequence length="753" mass="86903">MDIYNDYEVSETNTENLFRDFYGAKTFIEKSAIPKRYGFKSKQGTKYKGYPDFFLDTADFSIVVEAKALKHSSAEEEIKWYMLNNSIDKNIVGIAISGQELSQVKLTYFYVTSSKKEINKFRVSDKFVSIDNLSKILNKHLRGENISNEELSKILKKINEKFHENNVKDTERSLLFSGMLIALTNTNFRSIYKSIEKPSTEEIAKIEQAVPESMYMSDELLKAINIQLKSRVNNLSKKFSWIDQFSFIKNLELNLSEYKDILSEIHQKIYIPFQNEEKQDVLGRAYKIFLSRSGKIDNKNIILTPDHIKSLMVKLARLNLDDVVLDTCTGTGGFLMEAMEKLNNLAKDDENELEKIREHKLIGFELDSTLFALSCSNMFLHGDGRSNMLYRDSLLKTNKKQKFINQKDADLYKWIKKQKPTKCIINPPYEKNKPIKFAQQAIDYLEPNGKLIIIMPSPTLTKNQIGKESTSLTKKLLKSARLDYVIKMPLQIFSEQGRTVNTSIFGFTKTPHEKDDEVLFYNLKEDGLISVQHKGRIDKYNKWNDYENQILSAVKNSKEIDRISKKKRIFKDGEVNCAGFEVNENGHNMIKIKDLFTIEKGTLASTNANPDGQYNFVTASSEWKKSDYYDQIGPALVYATKASGSLGKSQYIDGNFVASNLCNVLKPRKKYEINLKFYNWYFSAIREQIIADLADGTSKLTISEKSLGDYYIEYFDIEEQDKFVRKYISKYDSLKEELKLAEQNLNAKINDLI</sequence>
<keyword evidence="10" id="KW-0255">Endonuclease</keyword>
<evidence type="ECO:0000259" key="9">
    <source>
        <dbReference type="Pfam" id="PF02384"/>
    </source>
</evidence>
<evidence type="ECO:0000256" key="3">
    <source>
        <dbReference type="ARBA" id="ARBA00022679"/>
    </source>
</evidence>
<feature type="domain" description="DNA methylase adenine-specific" evidence="9">
    <location>
        <begin position="278"/>
        <end position="566"/>
    </location>
</feature>
<dbReference type="InterPro" id="IPR003356">
    <property type="entry name" value="DNA_methylase_A-5"/>
</dbReference>
<dbReference type="EC" id="2.1.1.72" evidence="1"/>
<feature type="coiled-coil region" evidence="8">
    <location>
        <begin position="724"/>
        <end position="751"/>
    </location>
</feature>
<evidence type="ECO:0000256" key="2">
    <source>
        <dbReference type="ARBA" id="ARBA00022603"/>
    </source>
</evidence>
<evidence type="ECO:0000256" key="7">
    <source>
        <dbReference type="ARBA" id="ARBA00047942"/>
    </source>
</evidence>
<dbReference type="AlphaFoldDB" id="A0ABD6XHP0"/>
<dbReference type="PANTHER" id="PTHR42933">
    <property type="entry name" value="SLR6095 PROTEIN"/>
    <property type="match status" value="1"/>
</dbReference>
<dbReference type="PRINTS" id="PR00507">
    <property type="entry name" value="N12N6MTFRASE"/>
</dbReference>
<evidence type="ECO:0000256" key="1">
    <source>
        <dbReference type="ARBA" id="ARBA00011900"/>
    </source>
</evidence>